<dbReference type="Gene3D" id="3.90.190.20">
    <property type="entry name" value="Mur ligase, C-terminal domain"/>
    <property type="match status" value="1"/>
</dbReference>
<keyword evidence="7 9" id="KW-0067">ATP-binding</keyword>
<dbReference type="InterPro" id="IPR005762">
    <property type="entry name" value="MurD"/>
</dbReference>
<evidence type="ECO:0000313" key="12">
    <source>
        <dbReference type="Proteomes" id="UP000318801"/>
    </source>
</evidence>
<dbReference type="GO" id="GO:0005524">
    <property type="term" value="F:ATP binding"/>
    <property type="evidence" value="ECO:0007669"/>
    <property type="project" value="UniProtKB-UniRule"/>
</dbReference>
<evidence type="ECO:0000256" key="9">
    <source>
        <dbReference type="HAMAP-Rule" id="MF_00639"/>
    </source>
</evidence>
<gene>
    <name evidence="9" type="primary">murD</name>
    <name evidence="11" type="ORF">FJU08_03300</name>
</gene>
<comment type="pathway">
    <text evidence="2 9">Cell wall biogenesis; peptidoglycan biosynthesis.</text>
</comment>
<keyword evidence="9" id="KW-0133">Cell shape</keyword>
<dbReference type="Proteomes" id="UP000318801">
    <property type="component" value="Unassembled WGS sequence"/>
</dbReference>
<dbReference type="InterPro" id="IPR018109">
    <property type="entry name" value="Folylpolyglutamate_synth_CS"/>
</dbReference>
<dbReference type="AlphaFoldDB" id="A0A506UJX6"/>
<dbReference type="Gene3D" id="3.40.1190.10">
    <property type="entry name" value="Mur-like, catalytic domain"/>
    <property type="match status" value="1"/>
</dbReference>
<evidence type="ECO:0000256" key="5">
    <source>
        <dbReference type="ARBA" id="ARBA00022618"/>
    </source>
</evidence>
<comment type="caution">
    <text evidence="11">The sequence shown here is derived from an EMBL/GenBank/DDBJ whole genome shotgun (WGS) entry which is preliminary data.</text>
</comment>
<dbReference type="GO" id="GO:0071555">
    <property type="term" value="P:cell wall organization"/>
    <property type="evidence" value="ECO:0007669"/>
    <property type="project" value="UniProtKB-KW"/>
</dbReference>
<dbReference type="RefSeq" id="WP_141147531.1">
    <property type="nucleotide sequence ID" value="NZ_VHLG01000001.1"/>
</dbReference>
<dbReference type="InterPro" id="IPR036565">
    <property type="entry name" value="Mur-like_cat_sf"/>
</dbReference>
<evidence type="ECO:0000256" key="4">
    <source>
        <dbReference type="ARBA" id="ARBA00022598"/>
    </source>
</evidence>
<dbReference type="OrthoDB" id="9809796at2"/>
<evidence type="ECO:0000259" key="10">
    <source>
        <dbReference type="Pfam" id="PF08245"/>
    </source>
</evidence>
<keyword evidence="6 9" id="KW-0547">Nucleotide-binding</keyword>
<feature type="binding site" evidence="9">
    <location>
        <begin position="121"/>
        <end position="127"/>
    </location>
    <ligand>
        <name>ATP</name>
        <dbReference type="ChEBI" id="CHEBI:30616"/>
    </ligand>
</feature>
<dbReference type="GO" id="GO:0009252">
    <property type="term" value="P:peptidoglycan biosynthetic process"/>
    <property type="evidence" value="ECO:0007669"/>
    <property type="project" value="UniProtKB-UniRule"/>
</dbReference>
<keyword evidence="9" id="KW-0961">Cell wall biogenesis/degradation</keyword>
<comment type="similarity">
    <text evidence="9">Belongs to the MurCDEF family.</text>
</comment>
<sequence length="470" mass="48818">MIPVTSFSGRKVALFGLGGSGLATARALVAGGALVTAFDDKADMVDRARGEGIPVGDLHSLDWSEIAALVLSPGVPLTHPAPHWSVELARAAGVEIIGDIELFCRERRIHAPEATLIAITGTNGKSTTTALIAHILEEAGLDVQLGGNIGTAVLSLAPPVAGRFYVVECSSYQIDLAPSLDPDVGILLNVTPDHLDRHGDMAHYAAIKERLVARSVVAVIAVDDRYTRAIADRLAASGHRVALVSKEAGAVADGLVFDGAAVLKVDHKAVSPIVDLSAQTALKGAHNGQNAAAAIAACQAAGLSEAEIAAGIASFPGLAHRMQPVARRGRVLFVNDSKATNADASAPALMTFERIYWILGGRPKQGGITSLGAFFPKIARAYLIGEAADAFAETLGDAVDHVMCATLDKAVEAAADDAAADPHDAPVVLLSPACASWDQFRSFEHRGEAFAAYVAELEGVEPLLRPKEGT</sequence>
<dbReference type="PROSITE" id="PS01011">
    <property type="entry name" value="FOLYLPOLYGLU_SYNT_1"/>
    <property type="match status" value="1"/>
</dbReference>
<evidence type="ECO:0000256" key="3">
    <source>
        <dbReference type="ARBA" id="ARBA00022490"/>
    </source>
</evidence>
<dbReference type="SUPFAM" id="SSF53244">
    <property type="entry name" value="MurD-like peptide ligases, peptide-binding domain"/>
    <property type="match status" value="1"/>
</dbReference>
<dbReference type="GO" id="GO:0004326">
    <property type="term" value="F:tetrahydrofolylpolyglutamate synthase activity"/>
    <property type="evidence" value="ECO:0007669"/>
    <property type="project" value="InterPro"/>
</dbReference>
<dbReference type="UniPathway" id="UPA00219"/>
<keyword evidence="8 9" id="KW-0131">Cell cycle</keyword>
<reference evidence="11 12" key="1">
    <citation type="submission" date="2019-06" db="EMBL/GenBank/DDBJ databases">
        <authorList>
            <person name="Li M."/>
        </authorList>
    </citation>
    <scope>NUCLEOTIDE SEQUENCE [LARGE SCALE GENOMIC DNA]</scope>
    <source>
        <strain evidence="11 12">BGMRC2036</strain>
    </source>
</reference>
<comment type="subcellular location">
    <subcellularLocation>
        <location evidence="1 9">Cytoplasm</location>
    </subcellularLocation>
</comment>
<keyword evidence="3 9" id="KW-0963">Cytoplasm</keyword>
<dbReference type="InterPro" id="IPR036615">
    <property type="entry name" value="Mur_ligase_C_dom_sf"/>
</dbReference>
<comment type="function">
    <text evidence="9">Cell wall formation. Catalyzes the addition of glutamate to the nucleotide precursor UDP-N-acetylmuramoyl-L-alanine (UMA).</text>
</comment>
<dbReference type="Pfam" id="PF08245">
    <property type="entry name" value="Mur_ligase_M"/>
    <property type="match status" value="1"/>
</dbReference>
<dbReference type="GO" id="GO:0008360">
    <property type="term" value="P:regulation of cell shape"/>
    <property type="evidence" value="ECO:0007669"/>
    <property type="project" value="UniProtKB-KW"/>
</dbReference>
<dbReference type="GO" id="GO:0008764">
    <property type="term" value="F:UDP-N-acetylmuramoylalanine-D-glutamate ligase activity"/>
    <property type="evidence" value="ECO:0007669"/>
    <property type="project" value="UniProtKB-UniRule"/>
</dbReference>
<evidence type="ECO:0000313" key="11">
    <source>
        <dbReference type="EMBL" id="TPW33592.1"/>
    </source>
</evidence>
<dbReference type="GO" id="GO:0005737">
    <property type="term" value="C:cytoplasm"/>
    <property type="evidence" value="ECO:0007669"/>
    <property type="project" value="UniProtKB-SubCell"/>
</dbReference>
<name>A0A506UJX6_9HYPH</name>
<evidence type="ECO:0000256" key="6">
    <source>
        <dbReference type="ARBA" id="ARBA00022741"/>
    </source>
</evidence>
<dbReference type="GO" id="GO:0051301">
    <property type="term" value="P:cell division"/>
    <property type="evidence" value="ECO:0007669"/>
    <property type="project" value="UniProtKB-KW"/>
</dbReference>
<protein>
    <recommendedName>
        <fullName evidence="9">UDP-N-acetylmuramoylalanine--D-glutamate ligase</fullName>
        <ecNumber evidence="9">6.3.2.9</ecNumber>
    </recommendedName>
    <alternativeName>
        <fullName evidence="9">D-glutamic acid-adding enzyme</fullName>
    </alternativeName>
    <alternativeName>
        <fullName evidence="9">UDP-N-acetylmuramoyl-L-alanyl-D-glutamate synthetase</fullName>
    </alternativeName>
</protein>
<dbReference type="InterPro" id="IPR013221">
    <property type="entry name" value="Mur_ligase_cen"/>
</dbReference>
<keyword evidence="12" id="KW-1185">Reference proteome</keyword>
<organism evidence="11 12">
    <name type="scientific">Martelella alba</name>
    <dbReference type="NCBI Taxonomy" id="2590451"/>
    <lineage>
        <taxon>Bacteria</taxon>
        <taxon>Pseudomonadati</taxon>
        <taxon>Pseudomonadota</taxon>
        <taxon>Alphaproteobacteria</taxon>
        <taxon>Hyphomicrobiales</taxon>
        <taxon>Aurantimonadaceae</taxon>
        <taxon>Martelella</taxon>
    </lineage>
</organism>
<evidence type="ECO:0000256" key="8">
    <source>
        <dbReference type="ARBA" id="ARBA00023306"/>
    </source>
</evidence>
<evidence type="ECO:0000256" key="2">
    <source>
        <dbReference type="ARBA" id="ARBA00004752"/>
    </source>
</evidence>
<dbReference type="EC" id="6.3.2.9" evidence="9"/>
<keyword evidence="9" id="KW-0573">Peptidoglycan synthesis</keyword>
<dbReference type="SUPFAM" id="SSF53623">
    <property type="entry name" value="MurD-like peptide ligases, catalytic domain"/>
    <property type="match status" value="1"/>
</dbReference>
<keyword evidence="5 9" id="KW-0132">Cell division</keyword>
<dbReference type="PANTHER" id="PTHR43692:SF1">
    <property type="entry name" value="UDP-N-ACETYLMURAMOYLALANINE--D-GLUTAMATE LIGASE"/>
    <property type="match status" value="1"/>
</dbReference>
<dbReference type="SUPFAM" id="SSF51984">
    <property type="entry name" value="MurCD N-terminal domain"/>
    <property type="match status" value="1"/>
</dbReference>
<proteinExistence type="inferred from homology"/>
<dbReference type="HAMAP" id="MF_00639">
    <property type="entry name" value="MurD"/>
    <property type="match status" value="1"/>
</dbReference>
<dbReference type="Gene3D" id="3.40.50.720">
    <property type="entry name" value="NAD(P)-binding Rossmann-like Domain"/>
    <property type="match status" value="1"/>
</dbReference>
<dbReference type="EMBL" id="VHLG01000001">
    <property type="protein sequence ID" value="TPW33592.1"/>
    <property type="molecule type" value="Genomic_DNA"/>
</dbReference>
<dbReference type="PANTHER" id="PTHR43692">
    <property type="entry name" value="UDP-N-ACETYLMURAMOYLALANINE--D-GLUTAMATE LIGASE"/>
    <property type="match status" value="1"/>
</dbReference>
<comment type="catalytic activity">
    <reaction evidence="9">
        <text>UDP-N-acetyl-alpha-D-muramoyl-L-alanine + D-glutamate + ATP = UDP-N-acetyl-alpha-D-muramoyl-L-alanyl-D-glutamate + ADP + phosphate + H(+)</text>
        <dbReference type="Rhea" id="RHEA:16429"/>
        <dbReference type="ChEBI" id="CHEBI:15378"/>
        <dbReference type="ChEBI" id="CHEBI:29986"/>
        <dbReference type="ChEBI" id="CHEBI:30616"/>
        <dbReference type="ChEBI" id="CHEBI:43474"/>
        <dbReference type="ChEBI" id="CHEBI:83898"/>
        <dbReference type="ChEBI" id="CHEBI:83900"/>
        <dbReference type="ChEBI" id="CHEBI:456216"/>
        <dbReference type="EC" id="6.3.2.9"/>
    </reaction>
</comment>
<accession>A0A506UJX6</accession>
<keyword evidence="4 9" id="KW-0436">Ligase</keyword>
<feature type="domain" description="Mur ligase central" evidence="10">
    <location>
        <begin position="119"/>
        <end position="298"/>
    </location>
</feature>
<dbReference type="NCBIfam" id="TIGR01087">
    <property type="entry name" value="murD"/>
    <property type="match status" value="1"/>
</dbReference>
<evidence type="ECO:0000256" key="1">
    <source>
        <dbReference type="ARBA" id="ARBA00004496"/>
    </source>
</evidence>
<evidence type="ECO:0000256" key="7">
    <source>
        <dbReference type="ARBA" id="ARBA00022840"/>
    </source>
</evidence>